<dbReference type="AlphaFoldDB" id="A0A0N8GL94"/>
<organism evidence="2 3">
    <name type="scientific">Leptolinea tardivitalis</name>
    <dbReference type="NCBI Taxonomy" id="229920"/>
    <lineage>
        <taxon>Bacteria</taxon>
        <taxon>Bacillati</taxon>
        <taxon>Chloroflexota</taxon>
        <taxon>Anaerolineae</taxon>
        <taxon>Anaerolineales</taxon>
        <taxon>Anaerolineaceae</taxon>
        <taxon>Leptolinea</taxon>
    </lineage>
</organism>
<dbReference type="Proteomes" id="UP000050430">
    <property type="component" value="Unassembled WGS sequence"/>
</dbReference>
<dbReference type="OrthoDB" id="9779183at2"/>
<protein>
    <recommendedName>
        <fullName evidence="4">DUF4405 domain-containing protein</fullName>
    </recommendedName>
</protein>
<dbReference type="STRING" id="229920.ADM99_10675"/>
<comment type="caution">
    <text evidence="2">The sequence shown here is derived from an EMBL/GenBank/DDBJ whole genome shotgun (WGS) entry which is preliminary data.</text>
</comment>
<gene>
    <name evidence="2" type="ORF">ADM99_10675</name>
</gene>
<dbReference type="RefSeq" id="WP_062420533.1">
    <property type="nucleotide sequence ID" value="NZ_BBYA01000002.1"/>
</dbReference>
<dbReference type="EMBL" id="LGCK01000010">
    <property type="protein sequence ID" value="KPL71866.1"/>
    <property type="molecule type" value="Genomic_DNA"/>
</dbReference>
<name>A0A0N8GL94_9CHLR</name>
<feature type="transmembrane region" description="Helical" evidence="1">
    <location>
        <begin position="7"/>
        <end position="28"/>
    </location>
</feature>
<dbReference type="InterPro" id="IPR019546">
    <property type="entry name" value="TAT_signal_bac_arc"/>
</dbReference>
<reference evidence="2 3" key="1">
    <citation type="submission" date="2015-07" db="EMBL/GenBank/DDBJ databases">
        <title>Genome sequence of Leptolinea tardivitalis DSM 16556.</title>
        <authorList>
            <person name="Hemp J."/>
            <person name="Ward L.M."/>
            <person name="Pace L.A."/>
            <person name="Fischer W.W."/>
        </authorList>
    </citation>
    <scope>NUCLEOTIDE SEQUENCE [LARGE SCALE GENOMIC DNA]</scope>
    <source>
        <strain evidence="2 3">YMTK-2</strain>
    </source>
</reference>
<keyword evidence="1" id="KW-0812">Transmembrane</keyword>
<evidence type="ECO:0008006" key="4">
    <source>
        <dbReference type="Google" id="ProtNLM"/>
    </source>
</evidence>
<feature type="transmembrane region" description="Helical" evidence="1">
    <location>
        <begin position="109"/>
        <end position="128"/>
    </location>
</feature>
<accession>A0A0N8GL94</accession>
<proteinExistence type="predicted"/>
<feature type="transmembrane region" description="Helical" evidence="1">
    <location>
        <begin position="73"/>
        <end position="97"/>
    </location>
</feature>
<feature type="transmembrane region" description="Helical" evidence="1">
    <location>
        <begin position="34"/>
        <end position="52"/>
    </location>
</feature>
<evidence type="ECO:0000313" key="3">
    <source>
        <dbReference type="Proteomes" id="UP000050430"/>
    </source>
</evidence>
<keyword evidence="1" id="KW-1133">Transmembrane helix</keyword>
<dbReference type="NCBIfam" id="TIGR01409">
    <property type="entry name" value="TAT_signal_seq"/>
    <property type="match status" value="1"/>
</dbReference>
<keyword evidence="3" id="KW-1185">Reference proteome</keyword>
<evidence type="ECO:0000256" key="1">
    <source>
        <dbReference type="SAM" id="Phobius"/>
    </source>
</evidence>
<keyword evidence="1" id="KW-0472">Membrane</keyword>
<evidence type="ECO:0000313" key="2">
    <source>
        <dbReference type="EMBL" id="KPL71866.1"/>
    </source>
</evidence>
<sequence length="286" mass="31619">MNTQKVNWWIDAAAFLGFMVSFFTDITGVEIHQWMGIIVGLFILIHFFRHLEWISTVVSKFFGKTSLIAKVNLILDALIGLGFFNILFTGLIISTWLNLTFIDYSFWKNLHVALSVITLFALLFKLILHRKWIISVADKYIFRRTNDASPVVVAGTMSKSTAQSSRREFLKLSAVLGAGAVVGVVNIHKLISDVLTEQTSQNVSSGKLITTAEGQSVIASPSSATFEITETPVPVVQKPSPTEITENSQTSSACSILCHKSCSYPGRCRRYVDTNGNGKCDRGECL</sequence>